<dbReference type="Proteomes" id="UP000410492">
    <property type="component" value="Unassembled WGS sequence"/>
</dbReference>
<keyword evidence="2" id="KW-1185">Reference proteome</keyword>
<reference evidence="1 2" key="1">
    <citation type="submission" date="2019-01" db="EMBL/GenBank/DDBJ databases">
        <authorList>
            <person name="Sayadi A."/>
        </authorList>
    </citation>
    <scope>NUCLEOTIDE SEQUENCE [LARGE SCALE GENOMIC DNA]</scope>
</reference>
<dbReference type="AlphaFoldDB" id="A0A653DI11"/>
<proteinExistence type="predicted"/>
<dbReference type="OrthoDB" id="446293at2759"/>
<sequence>MNLNGRVTTYFTYKLSLWMRCGRNLVINWLTRCYCR</sequence>
<name>A0A653DI11_CALMS</name>
<dbReference type="EMBL" id="CAACVG010012098">
    <property type="protein sequence ID" value="VEN59619.1"/>
    <property type="molecule type" value="Genomic_DNA"/>
</dbReference>
<evidence type="ECO:0000313" key="2">
    <source>
        <dbReference type="Proteomes" id="UP000410492"/>
    </source>
</evidence>
<organism evidence="1 2">
    <name type="scientific">Callosobruchus maculatus</name>
    <name type="common">Southern cowpea weevil</name>
    <name type="synonym">Pulse bruchid</name>
    <dbReference type="NCBI Taxonomy" id="64391"/>
    <lineage>
        <taxon>Eukaryota</taxon>
        <taxon>Metazoa</taxon>
        <taxon>Ecdysozoa</taxon>
        <taxon>Arthropoda</taxon>
        <taxon>Hexapoda</taxon>
        <taxon>Insecta</taxon>
        <taxon>Pterygota</taxon>
        <taxon>Neoptera</taxon>
        <taxon>Endopterygota</taxon>
        <taxon>Coleoptera</taxon>
        <taxon>Polyphaga</taxon>
        <taxon>Cucujiformia</taxon>
        <taxon>Chrysomeloidea</taxon>
        <taxon>Chrysomelidae</taxon>
        <taxon>Bruchinae</taxon>
        <taxon>Bruchini</taxon>
        <taxon>Callosobruchus</taxon>
    </lineage>
</organism>
<evidence type="ECO:0000313" key="1">
    <source>
        <dbReference type="EMBL" id="VEN59619.1"/>
    </source>
</evidence>
<gene>
    <name evidence="1" type="ORF">CALMAC_LOCUS17576</name>
</gene>
<accession>A0A653DI11</accession>
<protein>
    <submittedName>
        <fullName evidence="1">Uncharacterized protein</fullName>
    </submittedName>
</protein>